<dbReference type="InterPro" id="IPR003616">
    <property type="entry name" value="Post-SET_dom"/>
</dbReference>
<evidence type="ECO:0000256" key="7">
    <source>
        <dbReference type="ARBA" id="ARBA00023242"/>
    </source>
</evidence>
<sequence length="452" mass="48338">MSYLCGKDCPCGDRCDNKSLTRRKGKGTKVVWTGTRGFGLFATEDIAEGEFVIDYRGELTPISTFIERIGTDYKGQRNFYALAYDRDEVLDAGKLGNDARFINHSCNPNLEVRKYQTIGDGYEEFEIGTWATRDIKAGEELSYDYNFESFSMTNLSNEDEARTRCHCGAPNCVGFLGRKPGEKSAKELAAALDAKAAEDARKAEAKARKAERAAATSATTTTTPQATPGPSGTSDAASSGYAPAANGETDTPSKRPRGRPRKHPLPDSNQPRGRGRPRKHPLPDPDKPLVKRPVGRPRKHPLPVQADSGSSSAAPAAVKSEVGPKRVGRPPKSEARPSPYPARNAPGRLESAVSTITNFFKRGPGRPPKAAPAPLPTPPVEEAGVAESSAEPSAAGPRQKNTPKQVQKRARNGAPAGWAYVVEAPPTPADSATAEAAPQSDRAARLALRRGG</sequence>
<dbReference type="PROSITE" id="PS50280">
    <property type="entry name" value="SET"/>
    <property type="match status" value="1"/>
</dbReference>
<dbReference type="EMBL" id="QKWK01000002">
    <property type="protein sequence ID" value="TXT13374.1"/>
    <property type="molecule type" value="Genomic_DNA"/>
</dbReference>
<comment type="caution">
    <text evidence="11">The sequence shown here is derived from an EMBL/GenBank/DDBJ whole genome shotgun (WGS) entry which is preliminary data.</text>
</comment>
<keyword evidence="3" id="KW-0158">Chromosome</keyword>
<keyword evidence="7" id="KW-0539">Nucleus</keyword>
<dbReference type="InterPro" id="IPR001214">
    <property type="entry name" value="SET_dom"/>
</dbReference>
<keyword evidence="5" id="KW-0808">Transferase</keyword>
<dbReference type="PRINTS" id="PR00929">
    <property type="entry name" value="ATHOOK"/>
</dbReference>
<accession>A0A7D8Z672</accession>
<dbReference type="InterPro" id="IPR017956">
    <property type="entry name" value="AT_hook_DNA-bd_motif"/>
</dbReference>
<feature type="region of interest" description="Disordered" evidence="8">
    <location>
        <begin position="202"/>
        <end position="452"/>
    </location>
</feature>
<evidence type="ECO:0000256" key="2">
    <source>
        <dbReference type="ARBA" id="ARBA00004286"/>
    </source>
</evidence>
<feature type="domain" description="SET" evidence="9">
    <location>
        <begin position="26"/>
        <end position="146"/>
    </location>
</feature>
<dbReference type="GO" id="GO:0006355">
    <property type="term" value="P:regulation of DNA-templated transcription"/>
    <property type="evidence" value="ECO:0007669"/>
    <property type="project" value="InterPro"/>
</dbReference>
<evidence type="ECO:0000256" key="6">
    <source>
        <dbReference type="ARBA" id="ARBA00022691"/>
    </source>
</evidence>
<evidence type="ECO:0000313" key="12">
    <source>
        <dbReference type="Proteomes" id="UP000473826"/>
    </source>
</evidence>
<dbReference type="OrthoDB" id="308383at2759"/>
<keyword evidence="6" id="KW-0949">S-adenosyl-L-methionine</keyword>
<dbReference type="AlphaFoldDB" id="A0A7D8Z672"/>
<evidence type="ECO:0000256" key="5">
    <source>
        <dbReference type="ARBA" id="ARBA00022679"/>
    </source>
</evidence>
<dbReference type="GO" id="GO:0032259">
    <property type="term" value="P:methylation"/>
    <property type="evidence" value="ECO:0007669"/>
    <property type="project" value="UniProtKB-KW"/>
</dbReference>
<feature type="compositionally biased region" description="Low complexity" evidence="8">
    <location>
        <begin position="306"/>
        <end position="320"/>
    </location>
</feature>
<dbReference type="PANTHER" id="PTHR22884">
    <property type="entry name" value="SET DOMAIN PROTEINS"/>
    <property type="match status" value="1"/>
</dbReference>
<dbReference type="InterPro" id="IPR000637">
    <property type="entry name" value="HMGI/Y_DNA-bd_CS"/>
</dbReference>
<proteinExistence type="predicted"/>
<dbReference type="GO" id="GO:0008168">
    <property type="term" value="F:methyltransferase activity"/>
    <property type="evidence" value="ECO:0007669"/>
    <property type="project" value="UniProtKB-KW"/>
</dbReference>
<evidence type="ECO:0000256" key="3">
    <source>
        <dbReference type="ARBA" id="ARBA00022454"/>
    </source>
</evidence>
<evidence type="ECO:0000313" key="11">
    <source>
        <dbReference type="EMBL" id="TXT13374.1"/>
    </source>
</evidence>
<keyword evidence="4" id="KW-0489">Methyltransferase</keyword>
<feature type="compositionally biased region" description="Basic residues" evidence="8">
    <location>
        <begin position="254"/>
        <end position="263"/>
    </location>
</feature>
<dbReference type="Proteomes" id="UP000473826">
    <property type="component" value="Unassembled WGS sequence"/>
</dbReference>
<evidence type="ECO:0000256" key="4">
    <source>
        <dbReference type="ARBA" id="ARBA00022603"/>
    </source>
</evidence>
<organism evidence="11 12">
    <name type="scientific">Vanrija humicola</name>
    <name type="common">Yeast</name>
    <name type="synonym">Cryptococcus humicola</name>
    <dbReference type="NCBI Taxonomy" id="5417"/>
    <lineage>
        <taxon>Eukaryota</taxon>
        <taxon>Fungi</taxon>
        <taxon>Dikarya</taxon>
        <taxon>Basidiomycota</taxon>
        <taxon>Agaricomycotina</taxon>
        <taxon>Tremellomycetes</taxon>
        <taxon>Trichosporonales</taxon>
        <taxon>Trichosporonaceae</taxon>
        <taxon>Vanrija</taxon>
    </lineage>
</organism>
<reference evidence="11 12" key="1">
    <citation type="journal article" date="2019" name="PLoS Genet.">
        <title>Convergent evolution of linked mating-type loci in basidiomycete fungi.</title>
        <authorList>
            <person name="Sun S."/>
            <person name="Coelho M.A."/>
            <person name="Heitman J."/>
            <person name="Nowrousian M."/>
        </authorList>
    </citation>
    <scope>NUCLEOTIDE SEQUENCE [LARGE SCALE GENOMIC DNA]</scope>
    <source>
        <strain evidence="11 12">CBS 4282</strain>
    </source>
</reference>
<protein>
    <recommendedName>
        <fullName evidence="13">Histone-lysine N-methyltransferase</fullName>
    </recommendedName>
</protein>
<dbReference type="SUPFAM" id="SSF82199">
    <property type="entry name" value="SET domain"/>
    <property type="match status" value="1"/>
</dbReference>
<evidence type="ECO:0000259" key="9">
    <source>
        <dbReference type="PROSITE" id="PS50280"/>
    </source>
</evidence>
<dbReference type="GO" id="GO:0005694">
    <property type="term" value="C:chromosome"/>
    <property type="evidence" value="ECO:0007669"/>
    <property type="project" value="UniProtKB-SubCell"/>
</dbReference>
<evidence type="ECO:0000256" key="8">
    <source>
        <dbReference type="SAM" id="MobiDB-lite"/>
    </source>
</evidence>
<dbReference type="PROSITE" id="PS00354">
    <property type="entry name" value="HMGI_Y"/>
    <property type="match status" value="1"/>
</dbReference>
<dbReference type="InterPro" id="IPR046341">
    <property type="entry name" value="SET_dom_sf"/>
</dbReference>
<name>A0A7D8Z672_VANHU</name>
<feature type="compositionally biased region" description="Basic and acidic residues" evidence="8">
    <location>
        <begin position="202"/>
        <end position="212"/>
    </location>
</feature>
<feature type="compositionally biased region" description="Low complexity" evidence="8">
    <location>
        <begin position="380"/>
        <end position="397"/>
    </location>
</feature>
<evidence type="ECO:0000256" key="1">
    <source>
        <dbReference type="ARBA" id="ARBA00004123"/>
    </source>
</evidence>
<dbReference type="GO" id="GO:0005634">
    <property type="term" value="C:nucleus"/>
    <property type="evidence" value="ECO:0007669"/>
    <property type="project" value="UniProtKB-SubCell"/>
</dbReference>
<dbReference type="SMART" id="SM00317">
    <property type="entry name" value="SET"/>
    <property type="match status" value="1"/>
</dbReference>
<dbReference type="Pfam" id="PF00856">
    <property type="entry name" value="SET"/>
    <property type="match status" value="1"/>
</dbReference>
<comment type="subcellular location">
    <subcellularLocation>
        <location evidence="2">Chromosome</location>
    </subcellularLocation>
    <subcellularLocation>
        <location evidence="1">Nucleus</location>
    </subcellularLocation>
</comment>
<gene>
    <name evidence="11" type="ORF">VHUM_00741</name>
</gene>
<feature type="compositionally biased region" description="Low complexity" evidence="8">
    <location>
        <begin position="213"/>
        <end position="223"/>
    </location>
</feature>
<feature type="compositionally biased region" description="Pro residues" evidence="8">
    <location>
        <begin position="365"/>
        <end position="379"/>
    </location>
</feature>
<dbReference type="InterPro" id="IPR050777">
    <property type="entry name" value="SET2_Histone-Lys_MeTrsfase"/>
</dbReference>
<evidence type="ECO:0008006" key="13">
    <source>
        <dbReference type="Google" id="ProtNLM"/>
    </source>
</evidence>
<feature type="compositionally biased region" description="Polar residues" evidence="8">
    <location>
        <begin position="224"/>
        <end position="237"/>
    </location>
</feature>
<keyword evidence="12" id="KW-1185">Reference proteome</keyword>
<feature type="domain" description="Post-SET" evidence="10">
    <location>
        <begin position="161"/>
        <end position="177"/>
    </location>
</feature>
<dbReference type="GO" id="GO:0003677">
    <property type="term" value="F:DNA binding"/>
    <property type="evidence" value="ECO:0007669"/>
    <property type="project" value="InterPro"/>
</dbReference>
<dbReference type="Gene3D" id="2.170.270.10">
    <property type="entry name" value="SET domain"/>
    <property type="match status" value="1"/>
</dbReference>
<dbReference type="SMART" id="SM00384">
    <property type="entry name" value="AT_hook"/>
    <property type="match status" value="5"/>
</dbReference>
<dbReference type="SMART" id="SM00508">
    <property type="entry name" value="PostSET"/>
    <property type="match status" value="1"/>
</dbReference>
<evidence type="ECO:0000259" key="10">
    <source>
        <dbReference type="PROSITE" id="PS50868"/>
    </source>
</evidence>
<dbReference type="PROSITE" id="PS50868">
    <property type="entry name" value="POST_SET"/>
    <property type="match status" value="1"/>
</dbReference>